<reference evidence="2" key="1">
    <citation type="submission" date="2016-06" db="EMBL/GenBank/DDBJ databases">
        <authorList>
            <person name="Varghese N."/>
            <person name="Submissions Spin"/>
        </authorList>
    </citation>
    <scope>NUCLEOTIDE SEQUENCE [LARGE SCALE GENOMIC DNA]</scope>
    <source>
        <strain evidence="2">DSM 45794</strain>
    </source>
</reference>
<dbReference type="RefSeq" id="WP_176558717.1">
    <property type="nucleotide sequence ID" value="NZ_FLRH01000004.1"/>
</dbReference>
<dbReference type="STRING" id="946078.GA0070622_5616"/>
<dbReference type="EMBL" id="FLRH01000004">
    <property type="protein sequence ID" value="SBT68512.1"/>
    <property type="molecule type" value="Genomic_DNA"/>
</dbReference>
<dbReference type="Proteomes" id="UP000199558">
    <property type="component" value="Unassembled WGS sequence"/>
</dbReference>
<evidence type="ECO:0000313" key="2">
    <source>
        <dbReference type="Proteomes" id="UP000199558"/>
    </source>
</evidence>
<name>A0A1A9BI10_9ACTN</name>
<organism evidence="1 2">
    <name type="scientific">Micromonospora sediminicola</name>
    <dbReference type="NCBI Taxonomy" id="946078"/>
    <lineage>
        <taxon>Bacteria</taxon>
        <taxon>Bacillati</taxon>
        <taxon>Actinomycetota</taxon>
        <taxon>Actinomycetes</taxon>
        <taxon>Micromonosporales</taxon>
        <taxon>Micromonosporaceae</taxon>
        <taxon>Micromonospora</taxon>
    </lineage>
</organism>
<gene>
    <name evidence="1" type="ORF">GA0070622_5616</name>
</gene>
<sequence>MRHGDEWDLPARAARELKAAGWSPRRRVDVTAWVSALAPEGFSAHDAARAFLTEFGGLTVRVSGPGRDYARVGVRLDPTLCLGQKAWFDSFDAATAGQLYPVGEEYDGHGSLAIDVAGNVHLLFNDQVKRLGTGGVGLARLLEGEDAPEEW</sequence>
<dbReference type="Pfam" id="PF14433">
    <property type="entry name" value="SUKH-3"/>
    <property type="match status" value="1"/>
</dbReference>
<accession>A0A1A9BI10</accession>
<evidence type="ECO:0000313" key="1">
    <source>
        <dbReference type="EMBL" id="SBT68512.1"/>
    </source>
</evidence>
<protein>
    <submittedName>
        <fullName evidence="1">SUKH-3 immunity protein</fullName>
    </submittedName>
</protein>
<keyword evidence="2" id="KW-1185">Reference proteome</keyword>
<dbReference type="AlphaFoldDB" id="A0A1A9BI10"/>
<proteinExistence type="predicted"/>
<dbReference type="InterPro" id="IPR025850">
    <property type="entry name" value="SUKH-3"/>
</dbReference>